<dbReference type="Proteomes" id="UP000077098">
    <property type="component" value="Unassembled WGS sequence"/>
</dbReference>
<gene>
    <name evidence="3" type="ORF">A7J57_22315</name>
</gene>
<dbReference type="Pfam" id="PF04909">
    <property type="entry name" value="Amidohydro_2"/>
    <property type="match status" value="1"/>
</dbReference>
<name>A0A176XGB2_AGRTU</name>
<sequence>MAGNSPHIAVREEWLALEQEEVLFPEMPIVDPHHHLWDRPGQRYLFEELLADARQGHHVQATVFVQSRSMYNIDQQDDLLKPIGEIEFANGVAARSASGFYGSFRACAGIVGSCDLMAGDRIESVLDRMTAVAGGRFRGIRNQTAWHGNPAIATNPVPPVKGILLEPAFRDGARRLGARGLTLDVWAYHTQLSEFENLARSCPDTTIILDHLGGPLGAGPYKGQRAEVLAEWRSSMERIADLPNVCVKLGGLAMGAGGFDFHLSDQPPSSELLVAAWDPYISFAIERFGTKRCMFESNFPVDKGMVSYRSLWNAFKRLSQDFSASEKQDLFFSTAARVYDLAIEPEGEF</sequence>
<dbReference type="SUPFAM" id="SSF51556">
    <property type="entry name" value="Metallo-dependent hydrolases"/>
    <property type="match status" value="1"/>
</dbReference>
<dbReference type="AlphaFoldDB" id="A0A176XGB2"/>
<proteinExistence type="inferred from homology"/>
<comment type="caution">
    <text evidence="3">The sequence shown here is derived from an EMBL/GenBank/DDBJ whole genome shotgun (WGS) entry which is preliminary data.</text>
</comment>
<dbReference type="PANTHER" id="PTHR43569:SF1">
    <property type="entry name" value="BLL3371 PROTEIN"/>
    <property type="match status" value="1"/>
</dbReference>
<dbReference type="InterPro" id="IPR032466">
    <property type="entry name" value="Metal_Hydrolase"/>
</dbReference>
<reference evidence="3 4" key="1">
    <citation type="submission" date="2016-05" db="EMBL/GenBank/DDBJ databases">
        <authorList>
            <person name="Lavstsen T."/>
            <person name="Jespersen J.S."/>
        </authorList>
    </citation>
    <scope>NUCLEOTIDE SEQUENCE [LARGE SCALE GENOMIC DNA]</scope>
    <source>
        <strain evidence="3 4">KCJ1736</strain>
    </source>
</reference>
<dbReference type="GO" id="GO:0016787">
    <property type="term" value="F:hydrolase activity"/>
    <property type="evidence" value="ECO:0007669"/>
    <property type="project" value="UniProtKB-KW"/>
</dbReference>
<comment type="similarity">
    <text evidence="1">Belongs to the metallo-dependent hydrolases superfamily.</text>
</comment>
<dbReference type="InterPro" id="IPR052350">
    <property type="entry name" value="Metallo-dep_Lactonases"/>
</dbReference>
<dbReference type="Gene3D" id="3.20.20.140">
    <property type="entry name" value="Metal-dependent hydrolases"/>
    <property type="match status" value="1"/>
</dbReference>
<accession>A0A176XGB2</accession>
<evidence type="ECO:0000313" key="4">
    <source>
        <dbReference type="Proteomes" id="UP000077098"/>
    </source>
</evidence>
<dbReference type="PANTHER" id="PTHR43569">
    <property type="entry name" value="AMIDOHYDROLASE"/>
    <property type="match status" value="1"/>
</dbReference>
<feature type="domain" description="Amidohydrolase-related" evidence="2">
    <location>
        <begin position="30"/>
        <end position="341"/>
    </location>
</feature>
<dbReference type="InterPro" id="IPR006680">
    <property type="entry name" value="Amidohydro-rel"/>
</dbReference>
<protein>
    <submittedName>
        <fullName evidence="3">Amidohydrolase</fullName>
    </submittedName>
</protein>
<evidence type="ECO:0000256" key="1">
    <source>
        <dbReference type="ARBA" id="ARBA00038310"/>
    </source>
</evidence>
<keyword evidence="3" id="KW-0378">Hydrolase</keyword>
<evidence type="ECO:0000313" key="3">
    <source>
        <dbReference type="EMBL" id="OAE48416.1"/>
    </source>
</evidence>
<evidence type="ECO:0000259" key="2">
    <source>
        <dbReference type="Pfam" id="PF04909"/>
    </source>
</evidence>
<organism evidence="3 4">
    <name type="scientific">Agrobacterium tumefaciens</name>
    <dbReference type="NCBI Taxonomy" id="358"/>
    <lineage>
        <taxon>Bacteria</taxon>
        <taxon>Pseudomonadati</taxon>
        <taxon>Pseudomonadota</taxon>
        <taxon>Alphaproteobacteria</taxon>
        <taxon>Hyphomicrobiales</taxon>
        <taxon>Rhizobiaceae</taxon>
        <taxon>Rhizobium/Agrobacterium group</taxon>
        <taxon>Agrobacterium</taxon>
        <taxon>Agrobacterium tumefaciens complex</taxon>
    </lineage>
</organism>
<dbReference type="EMBL" id="LXPS01000006">
    <property type="protein sequence ID" value="OAE48416.1"/>
    <property type="molecule type" value="Genomic_DNA"/>
</dbReference>